<dbReference type="Proteomes" id="UP000698752">
    <property type="component" value="Unassembled WGS sequence"/>
</dbReference>
<evidence type="ECO:0000313" key="2">
    <source>
        <dbReference type="EMBL" id="MBR0650198.1"/>
    </source>
</evidence>
<protein>
    <submittedName>
        <fullName evidence="2">DUF3341 domain-containing protein</fullName>
    </submittedName>
</protein>
<comment type="caution">
    <text evidence="2">The sequence shown here is derived from an EMBL/GenBank/DDBJ whole genome shotgun (WGS) entry which is preliminary data.</text>
</comment>
<keyword evidence="1" id="KW-0472">Membrane</keyword>
<evidence type="ECO:0000313" key="3">
    <source>
        <dbReference type="Proteomes" id="UP000698752"/>
    </source>
</evidence>
<dbReference type="RefSeq" id="WP_211868721.1">
    <property type="nucleotide sequence ID" value="NZ_JAAEDI010000010.1"/>
</dbReference>
<evidence type="ECO:0000256" key="1">
    <source>
        <dbReference type="SAM" id="Phobius"/>
    </source>
</evidence>
<sequence length="179" mass="19102">MSAPSPYGAIAEFGDADRMVAAIRHARAAGWSRMEAHAPHPVPEAAVALGAHAAPVGWIALASGLAGAAIAFGTQWYLSVHDYPLNVGGRPPQAWPVFLPAAYIVGVLWAAAAALLGMLWLNGLPRLHHPVFFARSIHRASQDRYFLHLLAEDPLFEPQAALVFLHSLSPLRASLVRAA</sequence>
<feature type="transmembrane region" description="Helical" evidence="1">
    <location>
        <begin position="58"/>
        <end position="78"/>
    </location>
</feature>
<keyword evidence="1" id="KW-1133">Transmembrane helix</keyword>
<keyword evidence="1" id="KW-0812">Transmembrane</keyword>
<proteinExistence type="predicted"/>
<keyword evidence="3" id="KW-1185">Reference proteome</keyword>
<dbReference type="PANTHER" id="PTHR40394">
    <property type="entry name" value="LIPOPROTEIN-RELATED"/>
    <property type="match status" value="1"/>
</dbReference>
<dbReference type="EMBL" id="JAAEDI010000010">
    <property type="protein sequence ID" value="MBR0650198.1"/>
    <property type="molecule type" value="Genomic_DNA"/>
</dbReference>
<name>A0ABS5EGR7_9PROT</name>
<gene>
    <name evidence="2" type="ORF">GXW78_11030</name>
</gene>
<feature type="transmembrane region" description="Helical" evidence="1">
    <location>
        <begin position="98"/>
        <end position="121"/>
    </location>
</feature>
<dbReference type="InterPro" id="IPR021776">
    <property type="entry name" value="ActD"/>
</dbReference>
<dbReference type="Pfam" id="PF11821">
    <property type="entry name" value="ActD"/>
    <property type="match status" value="1"/>
</dbReference>
<accession>A0ABS5EGR7</accession>
<organism evidence="2 3">
    <name type="scientific">Neoroseomonas terrae</name>
    <dbReference type="NCBI Taxonomy" id="424799"/>
    <lineage>
        <taxon>Bacteria</taxon>
        <taxon>Pseudomonadati</taxon>
        <taxon>Pseudomonadota</taxon>
        <taxon>Alphaproteobacteria</taxon>
        <taxon>Acetobacterales</taxon>
        <taxon>Acetobacteraceae</taxon>
        <taxon>Neoroseomonas</taxon>
    </lineage>
</organism>
<dbReference type="PANTHER" id="PTHR40394:SF2">
    <property type="entry name" value="QUINOL:CYTOCHROME C OXIDOREDUCTASE MEMBRANE PROTEIN"/>
    <property type="match status" value="1"/>
</dbReference>
<reference evidence="3" key="1">
    <citation type="journal article" date="2021" name="Syst. Appl. Microbiol.">
        <title>Roseomonas hellenica sp. nov., isolated from roots of wild-growing Alkanna tinctoria.</title>
        <authorList>
            <person name="Rat A."/>
            <person name="Naranjo H.D."/>
            <person name="Lebbe L."/>
            <person name="Cnockaert M."/>
            <person name="Krigas N."/>
            <person name="Grigoriadou K."/>
            <person name="Maloupa E."/>
            <person name="Willems A."/>
        </authorList>
    </citation>
    <scope>NUCLEOTIDE SEQUENCE [LARGE SCALE GENOMIC DNA]</scope>
    <source>
        <strain evidence="3">LMG 31159</strain>
    </source>
</reference>